<reference evidence="3" key="1">
    <citation type="submission" date="2003-08" db="EMBL/GenBank/DDBJ databases">
        <authorList>
            <person name="Birren B."/>
            <person name="Nusbaum C."/>
            <person name="Abebe A."/>
            <person name="Abouelleil A."/>
            <person name="Adekoya E."/>
            <person name="Ait-zahra M."/>
            <person name="Allen N."/>
            <person name="Allen T."/>
            <person name="An P."/>
            <person name="Anderson M."/>
            <person name="Anderson S."/>
            <person name="Arachchi H."/>
            <person name="Armbruster J."/>
            <person name="Bachantsang P."/>
            <person name="Baldwin J."/>
            <person name="Barry A."/>
            <person name="Bayul T."/>
            <person name="Blitshsteyn B."/>
            <person name="Bloom T."/>
            <person name="Blye J."/>
            <person name="Boguslavskiy L."/>
            <person name="Borowsky M."/>
            <person name="Boukhgalter B."/>
            <person name="Brunache A."/>
            <person name="Butler J."/>
            <person name="Calixte N."/>
            <person name="Calvo S."/>
            <person name="Camarata J."/>
            <person name="Campo K."/>
            <person name="Chang J."/>
            <person name="Cheshatsang Y."/>
            <person name="Citroen M."/>
            <person name="Collymore A."/>
            <person name="Considine T."/>
            <person name="Cook A."/>
            <person name="Cooke P."/>
            <person name="Corum B."/>
            <person name="Cuomo C."/>
            <person name="David R."/>
            <person name="Dawoe T."/>
            <person name="Degray S."/>
            <person name="Dodge S."/>
            <person name="Dooley K."/>
            <person name="Dorje P."/>
            <person name="Dorjee K."/>
            <person name="Dorris L."/>
            <person name="Duffey N."/>
            <person name="Dupes A."/>
            <person name="Elkins T."/>
            <person name="Engels R."/>
            <person name="Erickson J."/>
            <person name="Farina A."/>
            <person name="Faro S."/>
            <person name="Ferreira P."/>
            <person name="Fischer H."/>
            <person name="Fitzgerald M."/>
            <person name="Foley K."/>
            <person name="Gage D."/>
            <person name="Galagan J."/>
            <person name="Gearin G."/>
            <person name="Gnerre S."/>
            <person name="Gnirke A."/>
            <person name="Goyette A."/>
            <person name="Graham J."/>
            <person name="Grandbois E."/>
            <person name="Gyaltsen K."/>
            <person name="Hafez N."/>
            <person name="Hagopian D."/>
            <person name="Hagos B."/>
            <person name="Hall J."/>
            <person name="Hatcher B."/>
            <person name="Heller A."/>
            <person name="Higgins H."/>
            <person name="Honan T."/>
            <person name="Horn A."/>
            <person name="Houde N."/>
            <person name="Hughes L."/>
            <person name="Hulme W."/>
            <person name="Husby E."/>
            <person name="Iliev I."/>
            <person name="Jaffe D."/>
            <person name="Jones C."/>
            <person name="Kamal M."/>
            <person name="Kamat A."/>
            <person name="Kamvysselis M."/>
            <person name="Karlsson E."/>
            <person name="Kells C."/>
            <person name="Kieu A."/>
            <person name="Kisner P."/>
            <person name="Kodira C."/>
            <person name="Kulbokas E."/>
            <person name="Labutti K."/>
            <person name="Lama D."/>
            <person name="Landers T."/>
            <person name="Leger J."/>
            <person name="Levine S."/>
            <person name="Lewis D."/>
            <person name="Lewis T."/>
            <person name="Lindblad-toh K."/>
            <person name="Liu X."/>
            <person name="Lokyitsang T."/>
            <person name="Lokyitsang Y."/>
            <person name="Lucien O."/>
            <person name="Lui A."/>
            <person name="Ma L.J."/>
            <person name="Mabbitt R."/>
            <person name="Macdonald J."/>
            <person name="Maclean C."/>
            <person name="Major J."/>
            <person name="Manning J."/>
            <person name="Marabella R."/>
            <person name="Maru K."/>
            <person name="Matthews C."/>
            <person name="Mauceli E."/>
            <person name="Mccarthy M."/>
            <person name="Mcdonough S."/>
            <person name="Mcghee T."/>
            <person name="Meldrim J."/>
            <person name="Meneus L."/>
            <person name="Mesirov J."/>
            <person name="Mihalev A."/>
            <person name="Mihova T."/>
            <person name="Mikkelsen T."/>
            <person name="Mlenga V."/>
            <person name="Moru K."/>
            <person name="Mozes J."/>
            <person name="Mulrain L."/>
            <person name="Munson G."/>
            <person name="Naylor J."/>
            <person name="Newes C."/>
            <person name="Nguyen C."/>
            <person name="Nguyen N."/>
            <person name="Nguyen T."/>
            <person name="Nicol R."/>
            <person name="Nielsen C."/>
            <person name="Nizzari M."/>
            <person name="Norbu C."/>
            <person name="Norbu N."/>
            <person name="O'donnell P."/>
            <person name="Okoawo O."/>
            <person name="O'leary S."/>
            <person name="Omotosho B."/>
            <person name="O'neill K."/>
            <person name="Osman S."/>
            <person name="Parker S."/>
            <person name="Perrin D."/>
            <person name="Phunkhang P."/>
            <person name="Piqani B."/>
            <person name="Purcell S."/>
            <person name="Rachupka T."/>
            <person name="Ramasamy U."/>
            <person name="Rameau R."/>
            <person name="Ray V."/>
            <person name="Raymond C."/>
            <person name="Retta R."/>
            <person name="Richardson S."/>
            <person name="Rise C."/>
            <person name="Rodriguez J."/>
            <person name="Rogers J."/>
            <person name="Rogov P."/>
            <person name="Rutman M."/>
            <person name="Schupbach R."/>
            <person name="Seaman C."/>
            <person name="Settipalli S."/>
            <person name="Sharpe T."/>
            <person name="Sheridan J."/>
            <person name="Sherpa N."/>
            <person name="Shi J."/>
            <person name="Smirnov S."/>
            <person name="Smith C."/>
            <person name="Sougnez C."/>
            <person name="Spencer B."/>
            <person name="Stalker J."/>
            <person name="Stange-thomann N."/>
            <person name="Stavropoulos S."/>
            <person name="Stetson K."/>
            <person name="Stone C."/>
            <person name="Stone S."/>
            <person name="Stubbs M."/>
            <person name="Talamas J."/>
            <person name="Tchuinga P."/>
            <person name="Tenzing P."/>
            <person name="Tesfaye S."/>
            <person name="Theodore J."/>
            <person name="Thoulutsang Y."/>
            <person name="Topham K."/>
            <person name="Towey S."/>
            <person name="Tsamla T."/>
            <person name="Tsomo N."/>
            <person name="Vallee D."/>
            <person name="Vassiliev H."/>
            <person name="Venkataraman V."/>
            <person name="Vinson J."/>
            <person name="Vo A."/>
            <person name="Wade C."/>
            <person name="Wang S."/>
            <person name="Wangchuk T."/>
            <person name="Wangdi T."/>
            <person name="Whittaker C."/>
            <person name="Wilkinson J."/>
            <person name="Wu Y."/>
            <person name="Wyman D."/>
            <person name="Yadav S."/>
            <person name="Yang S."/>
            <person name="Yang X."/>
            <person name="Yeager S."/>
            <person name="Yee E."/>
            <person name="Young G."/>
            <person name="Zainoun J."/>
            <person name="Zembeck L."/>
            <person name="Zimmer A."/>
            <person name="Zody M."/>
            <person name="Lander E."/>
        </authorList>
    </citation>
    <scope>NUCLEOTIDE SEQUENCE [LARGE SCALE GENOMIC DNA]</scope>
</reference>
<feature type="transmembrane region" description="Helical" evidence="1">
    <location>
        <begin position="6"/>
        <end position="23"/>
    </location>
</feature>
<evidence type="ECO:0000313" key="2">
    <source>
        <dbReference type="Ensembl" id="ENSCSAVP00000011191.1"/>
    </source>
</evidence>
<dbReference type="Ensembl" id="ENSCSAVT00000011322.1">
    <property type="protein sequence ID" value="ENSCSAVP00000011191.1"/>
    <property type="gene ID" value="ENSCSAVG00000006546.1"/>
</dbReference>
<protein>
    <submittedName>
        <fullName evidence="2">Uncharacterized protein</fullName>
    </submittedName>
</protein>
<evidence type="ECO:0000256" key="1">
    <source>
        <dbReference type="SAM" id="Phobius"/>
    </source>
</evidence>
<keyword evidence="1" id="KW-1133">Transmembrane helix</keyword>
<organism evidence="2 3">
    <name type="scientific">Ciona savignyi</name>
    <name type="common">Pacific transparent sea squirt</name>
    <dbReference type="NCBI Taxonomy" id="51511"/>
    <lineage>
        <taxon>Eukaryota</taxon>
        <taxon>Metazoa</taxon>
        <taxon>Chordata</taxon>
        <taxon>Tunicata</taxon>
        <taxon>Ascidiacea</taxon>
        <taxon>Phlebobranchia</taxon>
        <taxon>Cionidae</taxon>
        <taxon>Ciona</taxon>
    </lineage>
</organism>
<reference evidence="2" key="3">
    <citation type="submission" date="2025-09" db="UniProtKB">
        <authorList>
            <consortium name="Ensembl"/>
        </authorList>
    </citation>
    <scope>IDENTIFICATION</scope>
</reference>
<sequence length="75" mass="8930">MNKVTVYQFCILPVLICAVLYYCGVFKFEKCKSFPSCCYESATLCYYVLLLPMLVPMFLIFTFFNWMGLMYFKHN</sequence>
<keyword evidence="1" id="KW-0812">Transmembrane</keyword>
<dbReference type="InParanoid" id="H2Z0S9"/>
<keyword evidence="3" id="KW-1185">Reference proteome</keyword>
<dbReference type="HOGENOM" id="CLU_2670369_0_0_1"/>
<dbReference type="eggNOG" id="ENOG502S4A7">
    <property type="taxonomic scope" value="Eukaryota"/>
</dbReference>
<accession>H2Z0S9</accession>
<name>H2Z0S9_CIOSA</name>
<dbReference type="InterPro" id="IPR029164">
    <property type="entry name" value="PIG-Y"/>
</dbReference>
<reference evidence="2" key="2">
    <citation type="submission" date="2025-08" db="UniProtKB">
        <authorList>
            <consortium name="Ensembl"/>
        </authorList>
    </citation>
    <scope>IDENTIFICATION</scope>
</reference>
<dbReference type="Pfam" id="PF15159">
    <property type="entry name" value="PIG-Y"/>
    <property type="match status" value="1"/>
</dbReference>
<evidence type="ECO:0000313" key="3">
    <source>
        <dbReference type="Proteomes" id="UP000007875"/>
    </source>
</evidence>
<proteinExistence type="predicted"/>
<feature type="transmembrane region" description="Helical" evidence="1">
    <location>
        <begin position="44"/>
        <end position="67"/>
    </location>
</feature>
<dbReference type="Proteomes" id="UP000007875">
    <property type="component" value="Unassembled WGS sequence"/>
</dbReference>
<dbReference type="AlphaFoldDB" id="H2Z0S9"/>
<keyword evidence="1" id="KW-0472">Membrane</keyword>
<dbReference type="STRING" id="51511.ENSCSAVP00000011191"/>